<protein>
    <submittedName>
        <fullName evidence="6">MFS transporter</fullName>
    </submittedName>
</protein>
<sequence length="432" mass="42728">MSVSQARAPLALAPAPASAPASRAGWTRSERRLLAAVSGAHCVSHLHILALPPLFPFLRDQLGVGFVELGLALTVFNVVSACTQAPMGFLVDRIGARRLLVAGLLLGGGALASVGLVGGYAWLLAAAALAGVANSVYHPANYSLLAAGIGEARIGRAFSIHTFAGFLGNAVAPGLMLALAAWGGGGAGLALVVAGLAGPLAALPLLRPMPASTLAAPVLAAPVLAAPAARPAGAGRARGAAAGGLKGVLTPAILSLTLLFLLLSLGNGAIQNFSVAALVAGGGATLETATVALTAFLLASAFGVLAGGMVADRTRRHGEVAAACLGLAAVLVAVVGLVPLAPLPLTLLLGCAGFLTGLITPSRDMMVRAAAPPGGAGRTFGIVSTGFNIGGALGPMLFGWILDGGRPRWIFGAAVLFMAVTVAVALLGERRR</sequence>
<dbReference type="GO" id="GO:0005886">
    <property type="term" value="C:plasma membrane"/>
    <property type="evidence" value="ECO:0007669"/>
    <property type="project" value="TreeGrafter"/>
</dbReference>
<feature type="transmembrane region" description="Helical" evidence="4">
    <location>
        <begin position="120"/>
        <end position="137"/>
    </location>
</feature>
<feature type="transmembrane region" description="Helical" evidence="4">
    <location>
        <begin position="248"/>
        <end position="270"/>
    </location>
</feature>
<keyword evidence="7" id="KW-1185">Reference proteome</keyword>
<dbReference type="InterPro" id="IPR011701">
    <property type="entry name" value="MFS"/>
</dbReference>
<feature type="transmembrane region" description="Helical" evidence="4">
    <location>
        <begin position="33"/>
        <end position="55"/>
    </location>
</feature>
<name>A0A9X2BWP2_9PROT</name>
<dbReference type="PANTHER" id="PTHR43129:SF1">
    <property type="entry name" value="FOSMIDOMYCIN RESISTANCE PROTEIN"/>
    <property type="match status" value="1"/>
</dbReference>
<dbReference type="PANTHER" id="PTHR43129">
    <property type="entry name" value="FOSMIDOMYCIN RESISTANCE PROTEIN"/>
    <property type="match status" value="1"/>
</dbReference>
<dbReference type="RefSeq" id="WP_248668394.1">
    <property type="nucleotide sequence ID" value="NZ_JALPRX010000078.1"/>
</dbReference>
<dbReference type="GO" id="GO:0022857">
    <property type="term" value="F:transmembrane transporter activity"/>
    <property type="evidence" value="ECO:0007669"/>
    <property type="project" value="InterPro"/>
</dbReference>
<feature type="transmembrane region" description="Helical" evidence="4">
    <location>
        <begin position="188"/>
        <end position="206"/>
    </location>
</feature>
<feature type="transmembrane region" description="Helical" evidence="4">
    <location>
        <begin position="408"/>
        <end position="428"/>
    </location>
</feature>
<dbReference type="AlphaFoldDB" id="A0A9X2BWP2"/>
<dbReference type="SUPFAM" id="SSF103473">
    <property type="entry name" value="MFS general substrate transporter"/>
    <property type="match status" value="1"/>
</dbReference>
<comment type="caution">
    <text evidence="6">The sequence shown here is derived from an EMBL/GenBank/DDBJ whole genome shotgun (WGS) entry which is preliminary data.</text>
</comment>
<organism evidence="6 7">
    <name type="scientific">Roseomonas acroporae</name>
    <dbReference type="NCBI Taxonomy" id="2937791"/>
    <lineage>
        <taxon>Bacteria</taxon>
        <taxon>Pseudomonadati</taxon>
        <taxon>Pseudomonadota</taxon>
        <taxon>Alphaproteobacteria</taxon>
        <taxon>Acetobacterales</taxon>
        <taxon>Roseomonadaceae</taxon>
        <taxon>Roseomonas</taxon>
    </lineage>
</organism>
<feature type="transmembrane region" description="Helical" evidence="4">
    <location>
        <begin position="380"/>
        <end position="402"/>
    </location>
</feature>
<evidence type="ECO:0000256" key="2">
    <source>
        <dbReference type="ARBA" id="ARBA00022989"/>
    </source>
</evidence>
<dbReference type="EMBL" id="JALPRX010000078">
    <property type="protein sequence ID" value="MCK8786281.1"/>
    <property type="molecule type" value="Genomic_DNA"/>
</dbReference>
<dbReference type="Gene3D" id="1.20.1250.20">
    <property type="entry name" value="MFS general substrate transporter like domains"/>
    <property type="match status" value="2"/>
</dbReference>
<evidence type="ECO:0000313" key="6">
    <source>
        <dbReference type="EMBL" id="MCK8786281.1"/>
    </source>
</evidence>
<feature type="transmembrane region" description="Helical" evidence="4">
    <location>
        <begin position="61"/>
        <end position="83"/>
    </location>
</feature>
<evidence type="ECO:0000256" key="4">
    <source>
        <dbReference type="SAM" id="Phobius"/>
    </source>
</evidence>
<evidence type="ECO:0000256" key="3">
    <source>
        <dbReference type="ARBA" id="ARBA00023136"/>
    </source>
</evidence>
<reference evidence="6" key="1">
    <citation type="submission" date="2022-04" db="EMBL/GenBank/DDBJ databases">
        <title>Roseomonas acroporae sp. nov., isolated from coral Acropora digitifera.</title>
        <authorList>
            <person name="Sun H."/>
        </authorList>
    </citation>
    <scope>NUCLEOTIDE SEQUENCE</scope>
    <source>
        <strain evidence="6">NAR14</strain>
    </source>
</reference>
<feature type="transmembrane region" description="Helical" evidence="4">
    <location>
        <begin position="95"/>
        <end position="114"/>
    </location>
</feature>
<evidence type="ECO:0000259" key="5">
    <source>
        <dbReference type="PROSITE" id="PS50850"/>
    </source>
</evidence>
<keyword evidence="3 4" id="KW-0472">Membrane</keyword>
<keyword evidence="1 4" id="KW-0812">Transmembrane</keyword>
<evidence type="ECO:0000313" key="7">
    <source>
        <dbReference type="Proteomes" id="UP001139516"/>
    </source>
</evidence>
<evidence type="ECO:0000256" key="1">
    <source>
        <dbReference type="ARBA" id="ARBA00022692"/>
    </source>
</evidence>
<accession>A0A9X2BWP2</accession>
<proteinExistence type="predicted"/>
<feature type="transmembrane region" description="Helical" evidence="4">
    <location>
        <begin position="290"/>
        <end position="311"/>
    </location>
</feature>
<dbReference type="Pfam" id="PF07690">
    <property type="entry name" value="MFS_1"/>
    <property type="match status" value="1"/>
</dbReference>
<gene>
    <name evidence="6" type="ORF">M0638_18040</name>
</gene>
<dbReference type="PROSITE" id="PS50850">
    <property type="entry name" value="MFS"/>
    <property type="match status" value="1"/>
</dbReference>
<dbReference type="InterPro" id="IPR020846">
    <property type="entry name" value="MFS_dom"/>
</dbReference>
<keyword evidence="2 4" id="KW-1133">Transmembrane helix</keyword>
<dbReference type="InterPro" id="IPR036259">
    <property type="entry name" value="MFS_trans_sf"/>
</dbReference>
<feature type="domain" description="Major facilitator superfamily (MFS) profile" evidence="5">
    <location>
        <begin position="33"/>
        <end position="431"/>
    </location>
</feature>
<feature type="transmembrane region" description="Helical" evidence="4">
    <location>
        <begin position="318"/>
        <end position="337"/>
    </location>
</feature>
<feature type="transmembrane region" description="Helical" evidence="4">
    <location>
        <begin position="158"/>
        <end position="182"/>
    </location>
</feature>
<feature type="transmembrane region" description="Helical" evidence="4">
    <location>
        <begin position="343"/>
        <end position="360"/>
    </location>
</feature>
<dbReference type="Proteomes" id="UP001139516">
    <property type="component" value="Unassembled WGS sequence"/>
</dbReference>